<protein>
    <submittedName>
        <fullName evidence="1">Uncharacterized protein</fullName>
    </submittedName>
</protein>
<dbReference type="Proteomes" id="UP000298693">
    <property type="component" value="Chromosome"/>
</dbReference>
<reference evidence="1 2" key="1">
    <citation type="submission" date="2018-09" db="EMBL/GenBank/DDBJ databases">
        <title>Whole genome based analysis of evolution and adaptive divergence in Indian and Brazilian strains of Azospirillum brasilense.</title>
        <authorList>
            <person name="Singh C."/>
            <person name="Tripathi A.K."/>
        </authorList>
    </citation>
    <scope>NUCLEOTIDE SEQUENCE [LARGE SCALE GENOMIC DNA]</scope>
    <source>
        <strain evidence="1 2">MTCC4039</strain>
    </source>
</reference>
<accession>A0A4D8R076</accession>
<evidence type="ECO:0000313" key="2">
    <source>
        <dbReference type="Proteomes" id="UP000298693"/>
    </source>
</evidence>
<dbReference type="EMBL" id="CP032345">
    <property type="protein sequence ID" value="QCO14036.1"/>
    <property type="molecule type" value="Genomic_DNA"/>
</dbReference>
<name>A0A4D8R076_AZOBR</name>
<sequence>MLKLRIENEPGGFWIWLCRFSYRRVKAMAWEKIPVGLPGMRDPHAPCIAYAPRLRLKGEIGECLSDGHYQCADCAHLKRCPDCGERVSNCECDDNSRADATTWEAL</sequence>
<dbReference type="RefSeq" id="WP_137138690.1">
    <property type="nucleotide sequence ID" value="NZ_CP032345.1"/>
</dbReference>
<evidence type="ECO:0000313" key="1">
    <source>
        <dbReference type="EMBL" id="QCO14036.1"/>
    </source>
</evidence>
<organism evidence="1 2">
    <name type="scientific">Azospirillum brasilense</name>
    <dbReference type="NCBI Taxonomy" id="192"/>
    <lineage>
        <taxon>Bacteria</taxon>
        <taxon>Pseudomonadati</taxon>
        <taxon>Pseudomonadota</taxon>
        <taxon>Alphaproteobacteria</taxon>
        <taxon>Rhodospirillales</taxon>
        <taxon>Azospirillaceae</taxon>
        <taxon>Azospirillum</taxon>
    </lineage>
</organism>
<proteinExistence type="predicted"/>
<dbReference type="AlphaFoldDB" id="A0A4D8R076"/>
<gene>
    <name evidence="1" type="ORF">D3869_01630</name>
</gene>